<dbReference type="Pfam" id="PF24818">
    <property type="entry name" value="PH_TRF2_HOY1"/>
    <property type="match status" value="1"/>
</dbReference>
<dbReference type="PANTHER" id="PTHR33494">
    <property type="entry name" value="OS02G0793800 PROTEIN"/>
    <property type="match status" value="1"/>
</dbReference>
<dbReference type="Gramene" id="TraesCS5B02G505000.1">
    <property type="protein sequence ID" value="TraesCS5B02G505000.1"/>
    <property type="gene ID" value="TraesCS5B02G505000"/>
</dbReference>
<reference evidence="2" key="1">
    <citation type="submission" date="2018-08" db="EMBL/GenBank/DDBJ databases">
        <authorList>
            <person name="Rossello M."/>
        </authorList>
    </citation>
    <scope>NUCLEOTIDE SEQUENCE [LARGE SCALE GENOMIC DNA]</scope>
    <source>
        <strain evidence="2">cv. Chinese Spring</strain>
    </source>
</reference>
<sequence length="488" mass="54494">MMHVVDWTARGQEQCWYANDENKEEEEMSQFQKLSQSNGGDDVVNELFSWQSIHGRGPLGLNLTKTPALLELIQKKLTLTSKGKGKQTTCDVQTISTAIQGRKPPSKKLQASNFQASSLRIGVWEWKSIYEGDIVAKFYISKNKLAWEILHEGLKSKIEIKCSDICALRITCPKDLPGMLDIMVSAVPQFFVETNPQPRRSTRWVATMDFTGGQASTHSRHVLQCGPGIMDKHIENLLYKDQRLYLLSQKNNINPESPCLRKGCELSVTPLRSSTENSYHSNYDNLFETGQTGQSLPLQPVATGTMTLGLNDYGALQGVHFQSSGRRAPLKEDMFNRKCFLGTPLGSQPTSMSNSNAGIMNSNSGNHFDNQINSWNLSPSVDYSSLREMYDLNGSHTLLPSNSNISSETMALEQLRENFLSDNEVVNVVDEEDLMSMVNPPVLLDWTEFPLPGKQYSGCSSSSRSTNPSHQRASYWKQLTMRAITGGT</sequence>
<accession>A0A3B6LWZ8</accession>
<dbReference type="InterPro" id="IPR057939">
    <property type="entry name" value="TRF2_HOY1_PH"/>
</dbReference>
<name>A0A3B6LWZ8_WHEAT</name>
<dbReference type="STRING" id="4565.A0A3B6LWZ8"/>
<dbReference type="PANTHER" id="PTHR33494:SF13">
    <property type="match status" value="1"/>
</dbReference>
<dbReference type="Gramene" id="TraesCS5B03G1225000.1">
    <property type="protein sequence ID" value="TraesCS5B03G1225000.1.CDS"/>
    <property type="gene ID" value="TraesCS5B03G1225000"/>
</dbReference>
<protein>
    <recommendedName>
        <fullName evidence="1">TRF2/HOY1 PH-like domain-containing protein</fullName>
    </recommendedName>
</protein>
<organism evidence="2">
    <name type="scientific">Triticum aestivum</name>
    <name type="common">Wheat</name>
    <dbReference type="NCBI Taxonomy" id="4565"/>
    <lineage>
        <taxon>Eukaryota</taxon>
        <taxon>Viridiplantae</taxon>
        <taxon>Streptophyta</taxon>
        <taxon>Embryophyta</taxon>
        <taxon>Tracheophyta</taxon>
        <taxon>Spermatophyta</taxon>
        <taxon>Magnoliopsida</taxon>
        <taxon>Liliopsida</taxon>
        <taxon>Poales</taxon>
        <taxon>Poaceae</taxon>
        <taxon>BOP clade</taxon>
        <taxon>Pooideae</taxon>
        <taxon>Triticodae</taxon>
        <taxon>Triticeae</taxon>
        <taxon>Triticinae</taxon>
        <taxon>Triticum</taxon>
    </lineage>
</organism>
<evidence type="ECO:0000313" key="2">
    <source>
        <dbReference type="EnsemblPlants" id="TraesCS5B02G505000.1"/>
    </source>
</evidence>
<keyword evidence="3" id="KW-1185">Reference proteome</keyword>
<reference evidence="2" key="2">
    <citation type="submission" date="2018-10" db="UniProtKB">
        <authorList>
            <consortium name="EnsemblPlants"/>
        </authorList>
    </citation>
    <scope>IDENTIFICATION</scope>
</reference>
<proteinExistence type="predicted"/>
<dbReference type="AlphaFoldDB" id="A0A3B6LWZ8"/>
<evidence type="ECO:0000313" key="3">
    <source>
        <dbReference type="Proteomes" id="UP000019116"/>
    </source>
</evidence>
<dbReference type="Proteomes" id="UP000019116">
    <property type="component" value="Chromosome 5B"/>
</dbReference>
<dbReference type="OrthoDB" id="1689622at2759"/>
<dbReference type="EnsemblPlants" id="TraesCS5B02G505000.1">
    <property type="protein sequence ID" value="TraesCS5B02G505000.1"/>
    <property type="gene ID" value="TraesCS5B02G505000"/>
</dbReference>
<feature type="domain" description="TRF2/HOY1 PH-like" evidence="1">
    <location>
        <begin position="113"/>
        <end position="230"/>
    </location>
</feature>
<evidence type="ECO:0000259" key="1">
    <source>
        <dbReference type="Pfam" id="PF24818"/>
    </source>
</evidence>